<dbReference type="EMBL" id="JAMJPJ010000040">
    <property type="protein sequence ID" value="MCL7931485.1"/>
    <property type="molecule type" value="Genomic_DNA"/>
</dbReference>
<comment type="caution">
    <text evidence="1">The sequence shown here is derived from an EMBL/GenBank/DDBJ whole genome shotgun (WGS) entry which is preliminary data.</text>
</comment>
<dbReference type="RefSeq" id="WP_250083982.1">
    <property type="nucleotide sequence ID" value="NZ_JAMJPJ010000040.1"/>
</dbReference>
<dbReference type="Proteomes" id="UP001165308">
    <property type="component" value="Unassembled WGS sequence"/>
</dbReference>
<accession>A0ABT0SUH3</accession>
<evidence type="ECO:0000313" key="1">
    <source>
        <dbReference type="EMBL" id="MCL7931485.1"/>
    </source>
</evidence>
<name>A0ABT0SUH3_9GAMM</name>
<gene>
    <name evidence="1" type="ORF">M8006_16115</name>
</gene>
<sequence>MLSTETIEKARALIDKAIAEGQSAEEFKNAFAELMGNQAAHEKGKESVIDEEHQLRIQVAEAAIQGIKAAVVNGELPEDINELVILEALLLTMQMLGGPQATATVIRYSFDIFAAK</sequence>
<proteinExistence type="predicted"/>
<keyword evidence="2" id="KW-1185">Reference proteome</keyword>
<organism evidence="1 2">
    <name type="scientific">Halomonas llamarensis</name>
    <dbReference type="NCBI Taxonomy" id="2945104"/>
    <lineage>
        <taxon>Bacteria</taxon>
        <taxon>Pseudomonadati</taxon>
        <taxon>Pseudomonadota</taxon>
        <taxon>Gammaproteobacteria</taxon>
        <taxon>Oceanospirillales</taxon>
        <taxon>Halomonadaceae</taxon>
        <taxon>Halomonas</taxon>
    </lineage>
</organism>
<protein>
    <submittedName>
        <fullName evidence="1">Uncharacterized protein</fullName>
    </submittedName>
</protein>
<evidence type="ECO:0000313" key="2">
    <source>
        <dbReference type="Proteomes" id="UP001165308"/>
    </source>
</evidence>
<reference evidence="1" key="1">
    <citation type="submission" date="2022-05" db="EMBL/GenBank/DDBJ databases">
        <title>Halomonas geminus sp. nov. and Halomonas llamarensis sp. nov. isolated from high-altitude salars of the Atacama Desert.</title>
        <authorList>
            <person name="Hintersatz C."/>
            <person name="Rojas L.A."/>
            <person name="Wei T.-S."/>
            <person name="Kutschke S."/>
            <person name="Lehmann F."/>
            <person name="Jain R."/>
            <person name="Pollmann K."/>
        </authorList>
    </citation>
    <scope>NUCLEOTIDE SEQUENCE</scope>
    <source>
        <strain evidence="1">ATCHA</strain>
    </source>
</reference>